<evidence type="ECO:0000256" key="6">
    <source>
        <dbReference type="ARBA" id="ARBA00022729"/>
    </source>
</evidence>
<dbReference type="GO" id="GO:0071555">
    <property type="term" value="P:cell wall organization"/>
    <property type="evidence" value="ECO:0007669"/>
    <property type="project" value="UniProtKB-KW"/>
</dbReference>
<keyword evidence="4" id="KW-0336">GPI-anchor</keyword>
<dbReference type="GO" id="GO:0005886">
    <property type="term" value="C:plasma membrane"/>
    <property type="evidence" value="ECO:0007669"/>
    <property type="project" value="UniProtKB-SubCell"/>
</dbReference>
<evidence type="ECO:0000256" key="5">
    <source>
        <dbReference type="ARBA" id="ARBA00022723"/>
    </source>
</evidence>
<dbReference type="AlphaFoldDB" id="G8A526"/>
<dbReference type="PROSITE" id="PS51677">
    <property type="entry name" value="NODB"/>
    <property type="match status" value="1"/>
</dbReference>
<evidence type="ECO:0000256" key="2">
    <source>
        <dbReference type="ARBA" id="ARBA00004609"/>
    </source>
</evidence>
<evidence type="ECO:0000256" key="8">
    <source>
        <dbReference type="ARBA" id="ARBA00023136"/>
    </source>
</evidence>
<reference evidence="14" key="1">
    <citation type="submission" date="2009-11" db="EMBL/GenBank/DDBJ databases">
        <title>Useful genes from Flammulina velutipes.</title>
        <authorList>
            <person name="Yoon H."/>
            <person name="Kim J.-G."/>
            <person name="Lee B.-M."/>
            <person name="Kong W.-S."/>
            <person name="Lee C.-S."/>
            <person name="Choi J.-W."/>
        </authorList>
    </citation>
    <scope>NUCLEOTIDE SEQUENCE</scope>
    <source>
        <strain evidence="14">KACC 42777</strain>
    </source>
</reference>
<feature type="domain" description="NodB homology" evidence="13">
    <location>
        <begin position="42"/>
        <end position="223"/>
    </location>
</feature>
<keyword evidence="8" id="KW-0472">Membrane</keyword>
<keyword evidence="11" id="KW-0961">Cell wall biogenesis/degradation</keyword>
<evidence type="ECO:0000256" key="3">
    <source>
        <dbReference type="ARBA" id="ARBA00022475"/>
    </source>
</evidence>
<comment type="cofactor">
    <cofactor evidence="1">
        <name>Co(2+)</name>
        <dbReference type="ChEBI" id="CHEBI:48828"/>
    </cofactor>
</comment>
<evidence type="ECO:0000256" key="9">
    <source>
        <dbReference type="ARBA" id="ARBA00023277"/>
    </source>
</evidence>
<name>G8A526_FLAVE</name>
<keyword evidence="3" id="KW-1003">Cell membrane</keyword>
<keyword evidence="5" id="KW-0479">Metal-binding</keyword>
<dbReference type="PANTHER" id="PTHR46471:SF2">
    <property type="entry name" value="CHITIN DEACETYLASE-RELATED"/>
    <property type="match status" value="1"/>
</dbReference>
<evidence type="ECO:0000256" key="7">
    <source>
        <dbReference type="ARBA" id="ARBA00022801"/>
    </source>
</evidence>
<feature type="signal peptide" evidence="12">
    <location>
        <begin position="1"/>
        <end position="19"/>
    </location>
</feature>
<dbReference type="GO" id="GO:0016810">
    <property type="term" value="F:hydrolase activity, acting on carbon-nitrogen (but not peptide) bonds"/>
    <property type="evidence" value="ECO:0007669"/>
    <property type="project" value="InterPro"/>
</dbReference>
<dbReference type="InterPro" id="IPR002509">
    <property type="entry name" value="NODB_dom"/>
</dbReference>
<dbReference type="GO" id="GO:0046872">
    <property type="term" value="F:metal ion binding"/>
    <property type="evidence" value="ECO:0007669"/>
    <property type="project" value="UniProtKB-KW"/>
</dbReference>
<feature type="chain" id="PRO_5003507357" evidence="12">
    <location>
        <begin position="20"/>
        <end position="290"/>
    </location>
</feature>
<dbReference type="InterPro" id="IPR011330">
    <property type="entry name" value="Glyco_hydro/deAcase_b/a-brl"/>
</dbReference>
<dbReference type="SUPFAM" id="SSF88713">
    <property type="entry name" value="Glycoside hydrolase/deacetylase"/>
    <property type="match status" value="1"/>
</dbReference>
<dbReference type="GO" id="GO:0005975">
    <property type="term" value="P:carbohydrate metabolic process"/>
    <property type="evidence" value="ECO:0007669"/>
    <property type="project" value="InterPro"/>
</dbReference>
<proteinExistence type="evidence at transcript level"/>
<comment type="subcellular location">
    <subcellularLocation>
        <location evidence="2">Cell membrane</location>
        <topology evidence="2">Lipid-anchor</topology>
        <topology evidence="2">GPI-anchor</topology>
    </subcellularLocation>
</comment>
<keyword evidence="7" id="KW-0378">Hydrolase</keyword>
<dbReference type="Gene3D" id="3.20.20.370">
    <property type="entry name" value="Glycoside hydrolase/deacetylase"/>
    <property type="match status" value="1"/>
</dbReference>
<evidence type="ECO:0000256" key="1">
    <source>
        <dbReference type="ARBA" id="ARBA00001941"/>
    </source>
</evidence>
<evidence type="ECO:0000313" key="14">
    <source>
        <dbReference type="EMBL" id="ADX07300.1"/>
    </source>
</evidence>
<evidence type="ECO:0000256" key="11">
    <source>
        <dbReference type="ARBA" id="ARBA00023316"/>
    </source>
</evidence>
<keyword evidence="6 12" id="KW-0732">Signal</keyword>
<evidence type="ECO:0000256" key="4">
    <source>
        <dbReference type="ARBA" id="ARBA00022622"/>
    </source>
</evidence>
<accession>G8A526</accession>
<dbReference type="CDD" id="cd10951">
    <property type="entry name" value="CE4_ClCDA_like"/>
    <property type="match status" value="1"/>
</dbReference>
<keyword evidence="10" id="KW-0449">Lipoprotein</keyword>
<dbReference type="EMBL" id="GU169865">
    <property type="protein sequence ID" value="ADX07300.1"/>
    <property type="molecule type" value="mRNA"/>
</dbReference>
<keyword evidence="9" id="KW-0119">Carbohydrate metabolism</keyword>
<sequence>MFASALLTFCLAALATVKAAPQPVSPVKRQSPSLIYSCTQPNTAAISFDDGPYDYIYDIVNTLNSKGAKGTFFMRRCMYDQDSQDRIKYAFNNGHQIASHTWSHPNMVDLSWDQLHNEMWRVEEALQRIIGVTPAFIRPPYGNFNDQVLQAAYSRGQNVVIWDFDSGDTVGADAQESKNRYDQVANQRPNTIMALNHEVVASTAYDVLPYAIDRLQSAGYQLVTVAECLGMEPYQNVGQAQTNDENLRQLDWTLRQPSCVQPLFSRTLRAYHWGEVADLTSLRWSSINDG</sequence>
<evidence type="ECO:0000259" key="13">
    <source>
        <dbReference type="PROSITE" id="PS51677"/>
    </source>
</evidence>
<dbReference type="PANTHER" id="PTHR46471">
    <property type="entry name" value="CHITIN DEACETYLASE"/>
    <property type="match status" value="1"/>
</dbReference>
<protein>
    <submittedName>
        <fullName evidence="14">Putative chitin deacetylase</fullName>
    </submittedName>
</protein>
<dbReference type="Pfam" id="PF01522">
    <property type="entry name" value="Polysacc_deac_1"/>
    <property type="match status" value="1"/>
</dbReference>
<evidence type="ECO:0000256" key="10">
    <source>
        <dbReference type="ARBA" id="ARBA00023288"/>
    </source>
</evidence>
<evidence type="ECO:0000256" key="12">
    <source>
        <dbReference type="SAM" id="SignalP"/>
    </source>
</evidence>
<organism evidence="14">
    <name type="scientific">Flammulina velutipes</name>
    <name type="common">Agaricus velutipes</name>
    <dbReference type="NCBI Taxonomy" id="38945"/>
    <lineage>
        <taxon>Eukaryota</taxon>
        <taxon>Fungi</taxon>
        <taxon>Dikarya</taxon>
        <taxon>Basidiomycota</taxon>
        <taxon>Agaricomycotina</taxon>
        <taxon>Agaricomycetes</taxon>
        <taxon>Agaricomycetidae</taxon>
        <taxon>Agaricales</taxon>
        <taxon>Marasmiineae</taxon>
        <taxon>Physalacriaceae</taxon>
        <taxon>Flammulina</taxon>
    </lineage>
</organism>
<dbReference type="GO" id="GO:0098552">
    <property type="term" value="C:side of membrane"/>
    <property type="evidence" value="ECO:0007669"/>
    <property type="project" value="UniProtKB-KW"/>
</dbReference>
<keyword evidence="4" id="KW-0325">Glycoprotein</keyword>